<feature type="transmembrane region" description="Helical" evidence="1">
    <location>
        <begin position="82"/>
        <end position="105"/>
    </location>
</feature>
<dbReference type="AlphaFoldDB" id="A0A447IAM1"/>
<name>A0A447IAM1_9HYPH</name>
<keyword evidence="1" id="KW-1133">Transmembrane helix</keyword>
<evidence type="ECO:0000313" key="2">
    <source>
        <dbReference type="EMBL" id="VDS04552.1"/>
    </source>
</evidence>
<keyword evidence="1" id="KW-0812">Transmembrane</keyword>
<keyword evidence="3" id="KW-1185">Reference proteome</keyword>
<evidence type="ECO:0008006" key="4">
    <source>
        <dbReference type="Google" id="ProtNLM"/>
    </source>
</evidence>
<gene>
    <name evidence="2" type="ORF">DEVEQU_01690</name>
</gene>
<evidence type="ECO:0000313" key="3">
    <source>
        <dbReference type="Proteomes" id="UP000268844"/>
    </source>
</evidence>
<evidence type="ECO:0000256" key="1">
    <source>
        <dbReference type="SAM" id="Phobius"/>
    </source>
</evidence>
<proteinExistence type="predicted"/>
<dbReference type="Proteomes" id="UP000268844">
    <property type="component" value="Unassembled WGS sequence"/>
</dbReference>
<protein>
    <recommendedName>
        <fullName evidence="4">DUF1345 domain-containing protein</fullName>
    </recommendedName>
</protein>
<dbReference type="Pfam" id="PF07077">
    <property type="entry name" value="DUF1345"/>
    <property type="match status" value="1"/>
</dbReference>
<feature type="transmembrane region" description="Helical" evidence="1">
    <location>
        <begin position="161"/>
        <end position="178"/>
    </location>
</feature>
<feature type="transmembrane region" description="Helical" evidence="1">
    <location>
        <begin position="117"/>
        <end position="141"/>
    </location>
</feature>
<keyword evidence="1" id="KW-0472">Membrane</keyword>
<dbReference type="InterPro" id="IPR009781">
    <property type="entry name" value="DUF1345"/>
</dbReference>
<feature type="transmembrane region" description="Helical" evidence="1">
    <location>
        <begin position="20"/>
        <end position="39"/>
    </location>
</feature>
<sequence length="219" mass="23643">MVLLSCAQCFRDADMVRRRFHAFYVSIAIGLVVAVASLVLVPGWAVTISAIAFFASYLVQAFRRLPKMSASFLRQHADQEDAPVVAIFLITALIVGVCVVSLFQVVNSGGKAGALQLSLSIVAVVLGWFVVHMLATYHYAYEFYEAEGGGLDFPGKAEPDGLAFLYFAYVIGMTAQVADVAITKNEMRKVVLIHSIFAFFFNTVIVAATVNVAVSVGGM</sequence>
<feature type="transmembrane region" description="Helical" evidence="1">
    <location>
        <begin position="190"/>
        <end position="214"/>
    </location>
</feature>
<reference evidence="2 3" key="1">
    <citation type="submission" date="2018-12" db="EMBL/GenBank/DDBJ databases">
        <authorList>
            <person name="Criscuolo A."/>
        </authorList>
    </citation>
    <scope>NUCLEOTIDE SEQUENCE [LARGE SCALE GENOMIC DNA]</scope>
    <source>
        <strain evidence="2">ACIP1116281</strain>
    </source>
</reference>
<accession>A0A447IAM1</accession>
<organism evidence="2 3">
    <name type="scientific">Devosia equisanguinis</name>
    <dbReference type="NCBI Taxonomy" id="2490941"/>
    <lineage>
        <taxon>Bacteria</taxon>
        <taxon>Pseudomonadati</taxon>
        <taxon>Pseudomonadota</taxon>
        <taxon>Alphaproteobacteria</taxon>
        <taxon>Hyphomicrobiales</taxon>
        <taxon>Devosiaceae</taxon>
        <taxon>Devosia</taxon>
    </lineage>
</organism>
<dbReference type="EMBL" id="UZWD01000023">
    <property type="protein sequence ID" value="VDS04552.1"/>
    <property type="molecule type" value="Genomic_DNA"/>
</dbReference>